<feature type="transmembrane region" description="Helical" evidence="1">
    <location>
        <begin position="6"/>
        <end position="22"/>
    </location>
</feature>
<dbReference type="EMBL" id="SMCO01000003">
    <property type="protein sequence ID" value="TCV88979.1"/>
    <property type="molecule type" value="Genomic_DNA"/>
</dbReference>
<keyword evidence="3" id="KW-1185">Reference proteome</keyword>
<comment type="caution">
    <text evidence="2">The sequence shown here is derived from an EMBL/GenBank/DDBJ whole genome shotgun (WGS) entry which is preliminary data.</text>
</comment>
<dbReference type="RefSeq" id="WP_124945983.1">
    <property type="nucleotide sequence ID" value="NZ_BHVT01000020.1"/>
</dbReference>
<keyword evidence="1" id="KW-0812">Transmembrane</keyword>
<dbReference type="Proteomes" id="UP000295367">
    <property type="component" value="Unassembled WGS sequence"/>
</dbReference>
<organism evidence="2 3">
    <name type="scientific">Sulfurirhabdus autotrophica</name>
    <dbReference type="NCBI Taxonomy" id="1706046"/>
    <lineage>
        <taxon>Bacteria</taxon>
        <taxon>Pseudomonadati</taxon>
        <taxon>Pseudomonadota</taxon>
        <taxon>Betaproteobacteria</taxon>
        <taxon>Nitrosomonadales</taxon>
        <taxon>Sulfuricellaceae</taxon>
        <taxon>Sulfurirhabdus</taxon>
    </lineage>
</organism>
<proteinExistence type="predicted"/>
<dbReference type="OrthoDB" id="8774202at2"/>
<sequence>METSLVVYLAVVGGFVLLLRFLQRYLGVFFLMVLPGTIAHELSHFLLGALTFGRPRNFSIIPKRQGEGYVLGSVSLANVRWYNGLFIGFAPLLLLPAAILLIKWRVASHPVVYFAHELLWVYCAANLIHGCIPSTQDIRIAAVSVWWVLPVMAVAGYFYLIQSGMSARF</sequence>
<accession>A0A4V6P3Z3</accession>
<evidence type="ECO:0000313" key="3">
    <source>
        <dbReference type="Proteomes" id="UP000295367"/>
    </source>
</evidence>
<evidence type="ECO:0000256" key="1">
    <source>
        <dbReference type="SAM" id="Phobius"/>
    </source>
</evidence>
<reference evidence="2 3" key="1">
    <citation type="submission" date="2019-03" db="EMBL/GenBank/DDBJ databases">
        <title>Genomic Encyclopedia of Type Strains, Phase IV (KMG-IV): sequencing the most valuable type-strain genomes for metagenomic binning, comparative biology and taxonomic classification.</title>
        <authorList>
            <person name="Goeker M."/>
        </authorList>
    </citation>
    <scope>NUCLEOTIDE SEQUENCE [LARGE SCALE GENOMIC DNA]</scope>
    <source>
        <strain evidence="2 3">DSM 100309</strain>
    </source>
</reference>
<feature type="transmembrane region" description="Helical" evidence="1">
    <location>
        <begin position="29"/>
        <end position="52"/>
    </location>
</feature>
<keyword evidence="1" id="KW-0472">Membrane</keyword>
<dbReference type="AlphaFoldDB" id="A0A4V6P3Z3"/>
<keyword evidence="1" id="KW-1133">Transmembrane helix</keyword>
<protein>
    <recommendedName>
        <fullName evidence="4">Peptidase M50B-like protein</fullName>
    </recommendedName>
</protein>
<feature type="transmembrane region" description="Helical" evidence="1">
    <location>
        <begin position="111"/>
        <end position="128"/>
    </location>
</feature>
<feature type="transmembrane region" description="Helical" evidence="1">
    <location>
        <begin position="140"/>
        <end position="160"/>
    </location>
</feature>
<name>A0A4V6P3Z3_9PROT</name>
<gene>
    <name evidence="2" type="ORF">EDC63_10350</name>
</gene>
<evidence type="ECO:0008006" key="4">
    <source>
        <dbReference type="Google" id="ProtNLM"/>
    </source>
</evidence>
<evidence type="ECO:0000313" key="2">
    <source>
        <dbReference type="EMBL" id="TCV88979.1"/>
    </source>
</evidence>
<feature type="transmembrane region" description="Helical" evidence="1">
    <location>
        <begin position="81"/>
        <end position="102"/>
    </location>
</feature>